<evidence type="ECO:0000313" key="3">
    <source>
        <dbReference type="Proteomes" id="UP000231896"/>
    </source>
</evidence>
<keyword evidence="1" id="KW-0472">Membrane</keyword>
<name>A0A2K8NV33_9MOLU</name>
<evidence type="ECO:0000256" key="1">
    <source>
        <dbReference type="SAM" id="Phobius"/>
    </source>
</evidence>
<dbReference type="AlphaFoldDB" id="A0A2K8NV33"/>
<dbReference type="EMBL" id="CP024964">
    <property type="protein sequence ID" value="ATZ17702.1"/>
    <property type="molecule type" value="Genomic_DNA"/>
</dbReference>
<dbReference type="Proteomes" id="UP000231896">
    <property type="component" value="Chromosome"/>
</dbReference>
<protein>
    <submittedName>
        <fullName evidence="2">Uncharacterized protein</fullName>
    </submittedName>
</protein>
<dbReference type="OrthoDB" id="400297at2"/>
<accession>A0A2K8NV33</accession>
<dbReference type="RefSeq" id="WP_028124010.1">
    <property type="nucleotide sequence ID" value="NZ_CP024964.1"/>
</dbReference>
<keyword evidence="1" id="KW-1133">Transmembrane helix</keyword>
<keyword evidence="1" id="KW-0812">Transmembrane</keyword>
<feature type="transmembrane region" description="Helical" evidence="1">
    <location>
        <begin position="52"/>
        <end position="75"/>
    </location>
</feature>
<keyword evidence="3" id="KW-1185">Reference proteome</keyword>
<reference evidence="2 3" key="1">
    <citation type="submission" date="2017-11" db="EMBL/GenBank/DDBJ databases">
        <title>Genome sequence of Entomoplasma melaleucae M1 (ATCC 49191).</title>
        <authorList>
            <person name="Lo W.-S."/>
            <person name="Gasparich G.E."/>
            <person name="Kuo C.-H."/>
        </authorList>
    </citation>
    <scope>NUCLEOTIDE SEQUENCE [LARGE SCALE GENOMIC DNA]</scope>
    <source>
        <strain evidence="2 3">M1</strain>
    </source>
</reference>
<feature type="transmembrane region" description="Helical" evidence="1">
    <location>
        <begin position="147"/>
        <end position="166"/>
    </location>
</feature>
<organism evidence="2 3">
    <name type="scientific">Mesoplasma melaleucae</name>
    <dbReference type="NCBI Taxonomy" id="81459"/>
    <lineage>
        <taxon>Bacteria</taxon>
        <taxon>Bacillati</taxon>
        <taxon>Mycoplasmatota</taxon>
        <taxon>Mollicutes</taxon>
        <taxon>Entomoplasmatales</taxon>
        <taxon>Entomoplasmataceae</taxon>
        <taxon>Mesoplasma</taxon>
    </lineage>
</organism>
<sequence>MAKDELKNLKKLRKEGLDKHYKDVNKELNSDLKAAENYTKMKNFRENKKLDWISWIAIFLITLIGIGFSFGLGYALRNVASIAPNLSSDKRFLQATAFVATAFLFIEILTIFIINYVRNKKAVNYFNDKRLRYQKTYTKRESILIKWRNTVTICLMLFIIFTIVMYCV</sequence>
<gene>
    <name evidence="2" type="ORF">EMELA_v1c01170</name>
</gene>
<dbReference type="STRING" id="1408435.GCA_000685885_00323"/>
<dbReference type="KEGG" id="eml:EMELA_v1c01170"/>
<feature type="transmembrane region" description="Helical" evidence="1">
    <location>
        <begin position="95"/>
        <end position="117"/>
    </location>
</feature>
<evidence type="ECO:0000313" key="2">
    <source>
        <dbReference type="EMBL" id="ATZ17702.1"/>
    </source>
</evidence>
<proteinExistence type="predicted"/>